<name>A0A0J9SEL4_PLAVI</name>
<evidence type="ECO:0000256" key="1">
    <source>
        <dbReference type="SAM" id="Coils"/>
    </source>
</evidence>
<accession>A0A0J9SEL4</accession>
<dbReference type="Proteomes" id="UP000053562">
    <property type="component" value="Unassembled WGS sequence"/>
</dbReference>
<evidence type="ECO:0000313" key="4">
    <source>
        <dbReference type="Proteomes" id="UP000053562"/>
    </source>
</evidence>
<proteinExistence type="predicted"/>
<feature type="coiled-coil region" evidence="1">
    <location>
        <begin position="110"/>
        <end position="137"/>
    </location>
</feature>
<dbReference type="OrthoDB" id="386741at2759"/>
<feature type="compositionally biased region" description="Basic and acidic residues" evidence="2">
    <location>
        <begin position="38"/>
        <end position="54"/>
    </location>
</feature>
<dbReference type="EMBL" id="KQ234247">
    <property type="protein sequence ID" value="KMZ81380.1"/>
    <property type="molecule type" value="Genomic_DNA"/>
</dbReference>
<reference evidence="3 4" key="1">
    <citation type="submission" date="2011-08" db="EMBL/GenBank/DDBJ databases">
        <title>The Genome Sequence of Plasmodium vivax India VII.</title>
        <authorList>
            <consortium name="The Broad Institute Genome Sequencing Platform"/>
            <consortium name="The Broad Institute Genome Sequencing Center for Infectious Disease"/>
            <person name="Neafsey D."/>
            <person name="Carlton J."/>
            <person name="Barnwell J."/>
            <person name="Collins W."/>
            <person name="Escalante A."/>
            <person name="Mullikin J."/>
            <person name="Saul A."/>
            <person name="Guigo R."/>
            <person name="Camara F."/>
            <person name="Young S.K."/>
            <person name="Zeng Q."/>
            <person name="Gargeya S."/>
            <person name="Fitzgerald M."/>
            <person name="Haas B."/>
            <person name="Abouelleil A."/>
            <person name="Alvarado L."/>
            <person name="Arachchi H.M."/>
            <person name="Berlin A."/>
            <person name="Brown A."/>
            <person name="Chapman S.B."/>
            <person name="Chen Z."/>
            <person name="Dunbar C."/>
            <person name="Freedman E."/>
            <person name="Gearin G."/>
            <person name="Gellesch M."/>
            <person name="Goldberg J."/>
            <person name="Griggs A."/>
            <person name="Gujja S."/>
            <person name="Heiman D."/>
            <person name="Howarth C."/>
            <person name="Larson L."/>
            <person name="Lui A."/>
            <person name="MacDonald P.J.P."/>
            <person name="Montmayeur A."/>
            <person name="Murphy C."/>
            <person name="Neiman D."/>
            <person name="Pearson M."/>
            <person name="Priest M."/>
            <person name="Roberts A."/>
            <person name="Saif S."/>
            <person name="Shea T."/>
            <person name="Shenoy N."/>
            <person name="Sisk P."/>
            <person name="Stolte C."/>
            <person name="Sykes S."/>
            <person name="Wortman J."/>
            <person name="Nusbaum C."/>
            <person name="Birren B."/>
        </authorList>
    </citation>
    <scope>NUCLEOTIDE SEQUENCE [LARGE SCALE GENOMIC DNA]</scope>
    <source>
        <strain evidence="3 4">India VII</strain>
    </source>
</reference>
<sequence length="195" mass="22690">MCICHATLLTRSSHPTSDIKKKRKREEERLEGANLAKEQTHSDTKGRPPPEKSKMQNAASSNLNMEKRFDHLKTFSSNIAGMVHELKDLIKIHEILIYKEKLSSTKKEQLQKHQDDLVALKMDLQSIKKENENMDGQLKYYKKIDESINYEIVNMSVNIQKMKLDINVQEKKKIEIKKDIDEMKNANRLLKGLCI</sequence>
<gene>
    <name evidence="3" type="ORF">PVIIG_02807</name>
</gene>
<organism evidence="3 4">
    <name type="scientific">Plasmodium vivax India VII</name>
    <dbReference type="NCBI Taxonomy" id="1077284"/>
    <lineage>
        <taxon>Eukaryota</taxon>
        <taxon>Sar</taxon>
        <taxon>Alveolata</taxon>
        <taxon>Apicomplexa</taxon>
        <taxon>Aconoidasida</taxon>
        <taxon>Haemosporida</taxon>
        <taxon>Plasmodiidae</taxon>
        <taxon>Plasmodium</taxon>
        <taxon>Plasmodium (Plasmodium)</taxon>
    </lineage>
</organism>
<evidence type="ECO:0000256" key="2">
    <source>
        <dbReference type="SAM" id="MobiDB-lite"/>
    </source>
</evidence>
<evidence type="ECO:0000313" key="3">
    <source>
        <dbReference type="EMBL" id="KMZ81380.1"/>
    </source>
</evidence>
<protein>
    <submittedName>
        <fullName evidence="3">Uncharacterized protein</fullName>
    </submittedName>
</protein>
<dbReference type="AlphaFoldDB" id="A0A0J9SEL4"/>
<feature type="region of interest" description="Disordered" evidence="2">
    <location>
        <begin position="13"/>
        <end position="59"/>
    </location>
</feature>
<keyword evidence="1" id="KW-0175">Coiled coil</keyword>